<name>A0A0G4E9V1_VITBC</name>
<feature type="compositionally biased region" description="Basic and acidic residues" evidence="1">
    <location>
        <begin position="71"/>
        <end position="81"/>
    </location>
</feature>
<proteinExistence type="predicted"/>
<sequence>MWPRQRSSQHASRSVVFGNIANDGLPGPPAHPLSPRCVRSASLSQIGGGIAWIDDITTALWASPTNSTRPCCEEDARKSDEIYESSSQTTGKIPRPLQLSSHPLSEDLSRTVSPRFSETFPQSRLMQPTRAAPSSQPLFQPAELFDMSLPISKMVRMAMANDDATRGALRSQIVTRTRQQELLGHTSATVTSTLLNGVQQHVNKAISRLGLDNVLAFDIDGDVEGGLRVAWLLEQGTGEEWRAMGRFLRVAFIHRLTPADSTLPLRLPADSLPTATALHQLPIALAIYSTFSRQLTKNGVTLALQQANNGAYRVGNVSFRVVPHGDLPAGHRYADGYKRTDPVIRWDVYLSLSPSFSAFLLDRLLSRWSGEVAAERIDIRFGRSDPRCERLLTSAITEDQGIPVHRRYDRGNLNSAYAIDSRRVIVSGFRPNETVAAFVWVGRGSI</sequence>
<gene>
    <name evidence="2" type="ORF">Vbra_6716</name>
</gene>
<dbReference type="VEuPathDB" id="CryptoDB:Vbra_6716"/>
<evidence type="ECO:0000313" key="2">
    <source>
        <dbReference type="EMBL" id="CEL91962.1"/>
    </source>
</evidence>
<evidence type="ECO:0000313" key="3">
    <source>
        <dbReference type="Proteomes" id="UP000041254"/>
    </source>
</evidence>
<protein>
    <submittedName>
        <fullName evidence="2">Uncharacterized protein</fullName>
    </submittedName>
</protein>
<evidence type="ECO:0000256" key="1">
    <source>
        <dbReference type="SAM" id="MobiDB-lite"/>
    </source>
</evidence>
<dbReference type="Proteomes" id="UP000041254">
    <property type="component" value="Unassembled WGS sequence"/>
</dbReference>
<accession>A0A0G4E9V1</accession>
<dbReference type="InParanoid" id="A0A0G4E9V1"/>
<dbReference type="EMBL" id="CDMY01000033">
    <property type="protein sequence ID" value="CEL91962.1"/>
    <property type="molecule type" value="Genomic_DNA"/>
</dbReference>
<dbReference type="PhylomeDB" id="A0A0G4E9V1"/>
<feature type="region of interest" description="Disordered" evidence="1">
    <location>
        <begin position="64"/>
        <end position="106"/>
    </location>
</feature>
<organism evidence="2 3">
    <name type="scientific">Vitrella brassicaformis (strain CCMP3155)</name>
    <dbReference type="NCBI Taxonomy" id="1169540"/>
    <lineage>
        <taxon>Eukaryota</taxon>
        <taxon>Sar</taxon>
        <taxon>Alveolata</taxon>
        <taxon>Colpodellida</taxon>
        <taxon>Vitrellaceae</taxon>
        <taxon>Vitrella</taxon>
    </lineage>
</organism>
<dbReference type="AlphaFoldDB" id="A0A0G4E9V1"/>
<reference evidence="2 3" key="1">
    <citation type="submission" date="2014-11" db="EMBL/GenBank/DDBJ databases">
        <authorList>
            <person name="Zhu J."/>
            <person name="Qi W."/>
            <person name="Song R."/>
        </authorList>
    </citation>
    <scope>NUCLEOTIDE SEQUENCE [LARGE SCALE GENOMIC DNA]</scope>
</reference>
<keyword evidence="3" id="KW-1185">Reference proteome</keyword>